<dbReference type="GO" id="GO:0005524">
    <property type="term" value="F:ATP binding"/>
    <property type="evidence" value="ECO:0007669"/>
    <property type="project" value="UniProtKB-KW"/>
</dbReference>
<reference evidence="7" key="1">
    <citation type="journal article" date="2019" name="Int. J. Syst. Evol. Microbiol.">
        <title>The Global Catalogue of Microorganisms (GCM) 10K type strain sequencing project: providing services to taxonomists for standard genome sequencing and annotation.</title>
        <authorList>
            <consortium name="The Broad Institute Genomics Platform"/>
            <consortium name="The Broad Institute Genome Sequencing Center for Infectious Disease"/>
            <person name="Wu L."/>
            <person name="Ma J."/>
        </authorList>
    </citation>
    <scope>NUCLEOTIDE SEQUENCE [LARGE SCALE GENOMIC DNA]</scope>
    <source>
        <strain evidence="7">JCM 16904</strain>
    </source>
</reference>
<dbReference type="Gene3D" id="3.30.565.10">
    <property type="entry name" value="Histidine kinase-like ATPase, C-terminal domain"/>
    <property type="match status" value="1"/>
</dbReference>
<evidence type="ECO:0000256" key="4">
    <source>
        <dbReference type="SAM" id="Phobius"/>
    </source>
</evidence>
<feature type="transmembrane region" description="Helical" evidence="4">
    <location>
        <begin position="112"/>
        <end position="131"/>
    </location>
</feature>
<feature type="domain" description="Histidine kinase/HSP90-like ATPase" evidence="5">
    <location>
        <begin position="304"/>
        <end position="397"/>
    </location>
</feature>
<dbReference type="InterPro" id="IPR003594">
    <property type="entry name" value="HATPase_dom"/>
</dbReference>
<accession>A0ABP7AWG1</accession>
<gene>
    <name evidence="6" type="ORF">GCM10022224_000730</name>
</gene>
<evidence type="ECO:0000256" key="2">
    <source>
        <dbReference type="ARBA" id="ARBA00022777"/>
    </source>
</evidence>
<sequence>MSEAEAGQRAGVAGRESGVAAVERTRAVAVFALQMGSVVLCGSLEVIGDARWAGVWPMPALLALLVLTGLAISAPAGIRRRLPSRWLFAAHYASVAVICVAAPRLAHDLVVVWWPGSALPYVLLTAVMTGVSYRSWQAVAAWVGVLGGAFTYGSVMTGDEWWAVLPHVAGMVANAGVAWYVTRILTRNAGDLDRARAEEVLRTAQLSEERERARTARLLHDRILQTLEALVRDGWIADDGVRARVAEESRWLRAYLRGDDGDPEGDVLAVLETVVRQAVGTGLHVEFNAGRLRGSPDRERVPPEIADALAGALREALTNVAKHAGVRHAVVWAESRAGVLTLSVLDHGRGFDPARRPPGLGIARSIVDRATAVGGTATVDSAAGEGTHVTVRVPLPSPV</sequence>
<feature type="transmembrane region" description="Helical" evidence="4">
    <location>
        <begin position="27"/>
        <end position="48"/>
    </location>
</feature>
<dbReference type="PANTHER" id="PTHR24421:SF61">
    <property type="entry name" value="OXYGEN SENSOR HISTIDINE KINASE NREB"/>
    <property type="match status" value="1"/>
</dbReference>
<dbReference type="Proteomes" id="UP001500902">
    <property type="component" value="Unassembled WGS sequence"/>
</dbReference>
<feature type="transmembrane region" description="Helical" evidence="4">
    <location>
        <begin position="138"/>
        <end position="155"/>
    </location>
</feature>
<dbReference type="EMBL" id="BAAAZP010000003">
    <property type="protein sequence ID" value="GAA3642269.1"/>
    <property type="molecule type" value="Genomic_DNA"/>
</dbReference>
<evidence type="ECO:0000256" key="1">
    <source>
        <dbReference type="ARBA" id="ARBA00022679"/>
    </source>
</evidence>
<dbReference type="SUPFAM" id="SSF55874">
    <property type="entry name" value="ATPase domain of HSP90 chaperone/DNA topoisomerase II/histidine kinase"/>
    <property type="match status" value="1"/>
</dbReference>
<protein>
    <submittedName>
        <fullName evidence="6">ATP-binding protein</fullName>
    </submittedName>
</protein>
<keyword evidence="4" id="KW-1133">Transmembrane helix</keyword>
<keyword evidence="6" id="KW-0547">Nucleotide-binding</keyword>
<evidence type="ECO:0000313" key="7">
    <source>
        <dbReference type="Proteomes" id="UP001500902"/>
    </source>
</evidence>
<dbReference type="InterPro" id="IPR036890">
    <property type="entry name" value="HATPase_C_sf"/>
</dbReference>
<dbReference type="Pfam" id="PF02518">
    <property type="entry name" value="HATPase_c"/>
    <property type="match status" value="1"/>
</dbReference>
<keyword evidence="6" id="KW-0067">ATP-binding</keyword>
<dbReference type="CDD" id="cd16917">
    <property type="entry name" value="HATPase_UhpB-NarQ-NarX-like"/>
    <property type="match status" value="1"/>
</dbReference>
<name>A0ABP7AWG1_9ACTN</name>
<dbReference type="RefSeq" id="WP_344871678.1">
    <property type="nucleotide sequence ID" value="NZ_BAAAZP010000003.1"/>
</dbReference>
<organism evidence="6 7">
    <name type="scientific">Nonomuraea antimicrobica</name>
    <dbReference type="NCBI Taxonomy" id="561173"/>
    <lineage>
        <taxon>Bacteria</taxon>
        <taxon>Bacillati</taxon>
        <taxon>Actinomycetota</taxon>
        <taxon>Actinomycetes</taxon>
        <taxon>Streptosporangiales</taxon>
        <taxon>Streptosporangiaceae</taxon>
        <taxon>Nonomuraea</taxon>
    </lineage>
</organism>
<keyword evidence="3" id="KW-0902">Two-component regulatory system</keyword>
<feature type="transmembrane region" description="Helical" evidence="4">
    <location>
        <begin position="86"/>
        <end position="106"/>
    </location>
</feature>
<keyword evidence="4" id="KW-0812">Transmembrane</keyword>
<dbReference type="SMART" id="SM00387">
    <property type="entry name" value="HATPase_c"/>
    <property type="match status" value="1"/>
</dbReference>
<keyword evidence="2" id="KW-0418">Kinase</keyword>
<evidence type="ECO:0000256" key="3">
    <source>
        <dbReference type="ARBA" id="ARBA00023012"/>
    </source>
</evidence>
<feature type="transmembrane region" description="Helical" evidence="4">
    <location>
        <begin position="54"/>
        <end position="74"/>
    </location>
</feature>
<dbReference type="InterPro" id="IPR050482">
    <property type="entry name" value="Sensor_HK_TwoCompSys"/>
</dbReference>
<comment type="caution">
    <text evidence="6">The sequence shown here is derived from an EMBL/GenBank/DDBJ whole genome shotgun (WGS) entry which is preliminary data.</text>
</comment>
<evidence type="ECO:0000259" key="5">
    <source>
        <dbReference type="SMART" id="SM00387"/>
    </source>
</evidence>
<keyword evidence="1" id="KW-0808">Transferase</keyword>
<proteinExistence type="predicted"/>
<evidence type="ECO:0000313" key="6">
    <source>
        <dbReference type="EMBL" id="GAA3642269.1"/>
    </source>
</evidence>
<feature type="transmembrane region" description="Helical" evidence="4">
    <location>
        <begin position="161"/>
        <end position="181"/>
    </location>
</feature>
<keyword evidence="7" id="KW-1185">Reference proteome</keyword>
<dbReference type="PANTHER" id="PTHR24421">
    <property type="entry name" value="NITRATE/NITRITE SENSOR PROTEIN NARX-RELATED"/>
    <property type="match status" value="1"/>
</dbReference>
<keyword evidence="4" id="KW-0472">Membrane</keyword>